<dbReference type="Pfam" id="PF00743">
    <property type="entry name" value="FMO-like"/>
    <property type="match status" value="2"/>
</dbReference>
<dbReference type="Proteomes" id="UP000775547">
    <property type="component" value="Unassembled WGS sequence"/>
</dbReference>
<dbReference type="InterPro" id="IPR020946">
    <property type="entry name" value="Flavin_mOase-like"/>
</dbReference>
<dbReference type="InterPro" id="IPR036188">
    <property type="entry name" value="FAD/NAD-bd_sf"/>
</dbReference>
<evidence type="ECO:0000256" key="3">
    <source>
        <dbReference type="ARBA" id="ARBA00022827"/>
    </source>
</evidence>
<dbReference type="PANTHER" id="PTHR23023">
    <property type="entry name" value="DIMETHYLANILINE MONOOXYGENASE"/>
    <property type="match status" value="1"/>
</dbReference>
<keyword evidence="3" id="KW-0274">FAD</keyword>
<evidence type="ECO:0000256" key="2">
    <source>
        <dbReference type="ARBA" id="ARBA00022630"/>
    </source>
</evidence>
<keyword evidence="2" id="KW-0285">Flavoprotein</keyword>
<organism evidence="6 7">
    <name type="scientific">Asterophora parasitica</name>
    <dbReference type="NCBI Taxonomy" id="117018"/>
    <lineage>
        <taxon>Eukaryota</taxon>
        <taxon>Fungi</taxon>
        <taxon>Dikarya</taxon>
        <taxon>Basidiomycota</taxon>
        <taxon>Agaricomycotina</taxon>
        <taxon>Agaricomycetes</taxon>
        <taxon>Agaricomycetidae</taxon>
        <taxon>Agaricales</taxon>
        <taxon>Tricholomatineae</taxon>
        <taxon>Lyophyllaceae</taxon>
        <taxon>Asterophora</taxon>
    </lineage>
</organism>
<proteinExistence type="inferred from homology"/>
<keyword evidence="4" id="KW-0521">NADP</keyword>
<accession>A0A9P7KBM4</accession>
<evidence type="ECO:0000256" key="1">
    <source>
        <dbReference type="ARBA" id="ARBA00009183"/>
    </source>
</evidence>
<protein>
    <recommendedName>
        <fullName evidence="8">FAD/NAD(P)-binding domain-containing protein</fullName>
    </recommendedName>
</protein>
<evidence type="ECO:0000313" key="7">
    <source>
        <dbReference type="Proteomes" id="UP000775547"/>
    </source>
</evidence>
<name>A0A9P7KBM4_9AGAR</name>
<reference evidence="6" key="2">
    <citation type="submission" date="2021-10" db="EMBL/GenBank/DDBJ databases">
        <title>Phylogenomics reveals ancestral predisposition of the termite-cultivated fungus Termitomyces towards a domesticated lifestyle.</title>
        <authorList>
            <person name="Auxier B."/>
            <person name="Grum-Grzhimaylo A."/>
            <person name="Cardenas M.E."/>
            <person name="Lodge J.D."/>
            <person name="Laessoe T."/>
            <person name="Pedersen O."/>
            <person name="Smith M.E."/>
            <person name="Kuyper T.W."/>
            <person name="Franco-Molano E.A."/>
            <person name="Baroni T.J."/>
            <person name="Aanen D.K."/>
        </authorList>
    </citation>
    <scope>NUCLEOTIDE SEQUENCE</scope>
    <source>
        <strain evidence="6">AP01</strain>
        <tissue evidence="6">Mycelium</tissue>
    </source>
</reference>
<dbReference type="GO" id="GO:0050660">
    <property type="term" value="F:flavin adenine dinucleotide binding"/>
    <property type="evidence" value="ECO:0007669"/>
    <property type="project" value="InterPro"/>
</dbReference>
<comment type="similarity">
    <text evidence="1">Belongs to the FMO family.</text>
</comment>
<sequence length="502" mass="55224">MDLPDFQPESDASKKICIIGAGPAGLAALKVVLDSSQYKAGQWEVTAYEARNKLGGVWLPAPPLDDPPLTPLYNSLTTNIPHPIMAFTSYPFPPSTPLFPHADVVHKYLEDFADHFGLHPHIELSTTVTSITRSESNSDWEVSLSTGPTVSFDLVIVCNGHYHIPRYPNTPGIAAWLSSGRATHSAWYRHPHNLGDKVLVVGAGPSGQDISAEMCCAAQTVIHSATGALPEDVGNLKRRGRVTHFGSTSDGQVTFEDGSVESGISHTILATGYETSFPFLGANIIRSSVPPPVPPLPREIYNSTYGVFPLAKHVFPLQNAFPTSSLAFLGLLVRVAPFPVVEAQARAVLHAFTNPGSLEPMQEAVDIISRYEELRRNVGDSPLAIAKAWHRFEAMQQFEYRDALYDFVSAAQGGKLDLVWGDQWGRTLEDDGRVPEWEKEVYRNKDILRKAWVKVEEIGEAGKWVKGVGEGGTHEWVEMMDRLKKWAIEQGIELKDVDKAKL</sequence>
<dbReference type="AlphaFoldDB" id="A0A9P7KBM4"/>
<reference evidence="6" key="1">
    <citation type="submission" date="2020-07" db="EMBL/GenBank/DDBJ databases">
        <authorList>
            <person name="Nieuwenhuis M."/>
            <person name="Van De Peppel L.J.J."/>
        </authorList>
    </citation>
    <scope>NUCLEOTIDE SEQUENCE</scope>
    <source>
        <strain evidence="6">AP01</strain>
        <tissue evidence="6">Mycelium</tissue>
    </source>
</reference>
<dbReference type="GO" id="GO:0050661">
    <property type="term" value="F:NADP binding"/>
    <property type="evidence" value="ECO:0007669"/>
    <property type="project" value="InterPro"/>
</dbReference>
<dbReference type="PRINTS" id="PR00370">
    <property type="entry name" value="FMOXYGENASE"/>
</dbReference>
<dbReference type="SUPFAM" id="SSF51905">
    <property type="entry name" value="FAD/NAD(P)-binding domain"/>
    <property type="match status" value="1"/>
</dbReference>
<dbReference type="InterPro" id="IPR050346">
    <property type="entry name" value="FMO-like"/>
</dbReference>
<dbReference type="OrthoDB" id="66881at2759"/>
<dbReference type="Gene3D" id="3.50.50.60">
    <property type="entry name" value="FAD/NAD(P)-binding domain"/>
    <property type="match status" value="2"/>
</dbReference>
<keyword evidence="5" id="KW-0560">Oxidoreductase</keyword>
<dbReference type="InterPro" id="IPR000960">
    <property type="entry name" value="Flavin_mOase"/>
</dbReference>
<evidence type="ECO:0008006" key="8">
    <source>
        <dbReference type="Google" id="ProtNLM"/>
    </source>
</evidence>
<gene>
    <name evidence="6" type="ORF">DXG03_007936</name>
</gene>
<keyword evidence="7" id="KW-1185">Reference proteome</keyword>
<dbReference type="GO" id="GO:0004499">
    <property type="term" value="F:N,N-dimethylaniline monooxygenase activity"/>
    <property type="evidence" value="ECO:0007669"/>
    <property type="project" value="InterPro"/>
</dbReference>
<dbReference type="EMBL" id="JABCKV010000061">
    <property type="protein sequence ID" value="KAG5644713.1"/>
    <property type="molecule type" value="Genomic_DNA"/>
</dbReference>
<evidence type="ECO:0000256" key="5">
    <source>
        <dbReference type="ARBA" id="ARBA00023002"/>
    </source>
</evidence>
<evidence type="ECO:0000313" key="6">
    <source>
        <dbReference type="EMBL" id="KAG5644713.1"/>
    </source>
</evidence>
<comment type="caution">
    <text evidence="6">The sequence shown here is derived from an EMBL/GenBank/DDBJ whole genome shotgun (WGS) entry which is preliminary data.</text>
</comment>
<evidence type="ECO:0000256" key="4">
    <source>
        <dbReference type="ARBA" id="ARBA00022857"/>
    </source>
</evidence>